<accession>A0A2S1LDA7</accession>
<dbReference type="Gene3D" id="1.25.40.380">
    <property type="entry name" value="Protein of unknown function DUF1810"/>
    <property type="match status" value="1"/>
</dbReference>
<dbReference type="InterPro" id="IPR014937">
    <property type="entry name" value="DUF1810"/>
</dbReference>
<dbReference type="PIRSF" id="PIRSF008546">
    <property type="entry name" value="UCP008546"/>
    <property type="match status" value="1"/>
</dbReference>
<dbReference type="AlphaFoldDB" id="A0A2S1LDA7"/>
<evidence type="ECO:0008006" key="3">
    <source>
        <dbReference type="Google" id="ProtNLM"/>
    </source>
</evidence>
<dbReference type="EMBL" id="CP020918">
    <property type="protein sequence ID" value="AWG21742.1"/>
    <property type="molecule type" value="Genomic_DNA"/>
</dbReference>
<dbReference type="OrthoDB" id="9801870at2"/>
<dbReference type="KEGG" id="ffa:FFWV33_09410"/>
<dbReference type="RefSeq" id="WP_108740679.1">
    <property type="nucleotide sequence ID" value="NZ_CP020918.1"/>
</dbReference>
<proteinExistence type="predicted"/>
<protein>
    <recommendedName>
        <fullName evidence="3">Calpastatin</fullName>
    </recommendedName>
</protein>
<organism evidence="1 2">
    <name type="scientific">Flavobacterium faecale</name>
    <dbReference type="NCBI Taxonomy" id="1355330"/>
    <lineage>
        <taxon>Bacteria</taxon>
        <taxon>Pseudomonadati</taxon>
        <taxon>Bacteroidota</taxon>
        <taxon>Flavobacteriia</taxon>
        <taxon>Flavobacteriales</taxon>
        <taxon>Flavobacteriaceae</taxon>
        <taxon>Flavobacterium</taxon>
    </lineage>
</organism>
<dbReference type="Pfam" id="PF08837">
    <property type="entry name" value="DUF1810"/>
    <property type="match status" value="1"/>
</dbReference>
<evidence type="ECO:0000313" key="1">
    <source>
        <dbReference type="EMBL" id="AWG21742.1"/>
    </source>
</evidence>
<sequence>MKYDLNRFKTAQDSCYSQVLQEMKNGKKVSHWMWFIFPQIAGLAKSGTAKKYELTTKEEAEHFLQDEVLSKRLLELTRILAYDIDSKTAEEIFGFPDFLKFHSSMTLFYTVVLSNKQYENNSDYLCFEDTIKKYYDGKLDKSTLEILKATT</sequence>
<dbReference type="Proteomes" id="UP000244527">
    <property type="component" value="Chromosome"/>
</dbReference>
<name>A0A2S1LDA7_9FLAO</name>
<gene>
    <name evidence="1" type="ORF">FFWV33_09410</name>
</gene>
<evidence type="ECO:0000313" key="2">
    <source>
        <dbReference type="Proteomes" id="UP000244527"/>
    </source>
</evidence>
<dbReference type="InterPro" id="IPR036287">
    <property type="entry name" value="Rv1873-like_sf"/>
</dbReference>
<reference evidence="1 2" key="1">
    <citation type="submission" date="2017-04" db="EMBL/GenBank/DDBJ databases">
        <title>Compelte genome sequence of WV33.</title>
        <authorList>
            <person name="Lee P.C."/>
        </authorList>
    </citation>
    <scope>NUCLEOTIDE SEQUENCE [LARGE SCALE GENOMIC DNA]</scope>
    <source>
        <strain evidence="1 2">WV33</strain>
    </source>
</reference>
<keyword evidence="2" id="KW-1185">Reference proteome</keyword>
<dbReference type="SUPFAM" id="SSF140736">
    <property type="entry name" value="Rv1873-like"/>
    <property type="match status" value="1"/>
</dbReference>